<reference evidence="1" key="1">
    <citation type="submission" date="2024-03" db="EMBL/GenBank/DDBJ databases">
        <title>Novel Streptomyces species of biotechnological and ecological value are a feature of Machair soil.</title>
        <authorList>
            <person name="Prole J.R."/>
            <person name="Goodfellow M."/>
            <person name="Allenby N."/>
            <person name="Ward A.C."/>
        </authorList>
    </citation>
    <scope>NUCLEOTIDE SEQUENCE</scope>
    <source>
        <strain evidence="1">MS1.AVA.4</strain>
    </source>
</reference>
<sequence length="955" mass="102335">MSRAASTSRRLPRSAVLATAVAATLAATLTPPAFAESLLPNGGFEQVTAAGLPEGWGPWKPAGNGTIAVVDGAGPDGSRALELRGDSADDRTAVGRRVTNPNPGKVQFFRVSLDVRAEKVAGYAAAVRVQYVGGGVPLSLVGRTSGTHDWRRVTEYVAAPAGTTELSVEPMLDSASGRYLIDNLTVEAVDAAGVTTASPQPTGEIELAWNFAGLAAAPAAYEIHRSADPDFTPSADTRIRTLKNFTAAEDATTAPGSAYTYKVVALAADGTPLGTTAPATATGAAVFEDQQRTDVLSATAVGKETRLAWRFTAGATGPVSVYAGRHKVGTYDIADGGVTLTNGQRRGADGFTVVRDGKVAATATRGSLQHPRAEATRDRLADARKAVAVPGSTPQKAWQQLLERVQAGPSAYGGSVYSQNCVWGSEAALAHQLTREESYAQRAFEGFVASEQDLPYLTTTNLLESANCIVRLAQIYDWSYDAWTDEQRARAHEAFQRMEAFFEVGHHPNIDRANDKASNWVAVIRGAELAMRLAIRGDGPFDLQERRIADLTDQLRRHLDGAYADTGWDQEGLDYLSYGLTIAAPGIKSSLDAGIGALERSWNRPQFAGLLMRSLSLREKTDRLQWGVGNPQGGVAVSPLFFESTPKEQLPYWLWHFERTMGVGGTTPMTASSQALATVLYWPVGVTPRDPDRGPASVRRAFLDDHGGAYQFRSRYQDKDDVLVGLTNRNDTHLGWNGYETFGLTLIADDATWARSTAKDLTKRELLSKPLIDGRPERRSVANDDSLGQGSTLQSRAYEGQGGGFLSLDGHLNYEVAKARRDIAVDLRPVGGADSVIAVHDAFADSVPHRYDWQLSPEAGVGITFGETESGAKTFLFRKGDSYLKGWVLDPDGAELSVDKGAFRVTRTGTDADFRIVLATGRGTPPAAVADGTMLTLGLTTYNLDDLASHRPSAR</sequence>
<evidence type="ECO:0000313" key="2">
    <source>
        <dbReference type="Proteomes" id="UP001375539"/>
    </source>
</evidence>
<evidence type="ECO:0000313" key="1">
    <source>
        <dbReference type="EMBL" id="MEJ8661863.1"/>
    </source>
</evidence>
<accession>A0ACC6QUG5</accession>
<protein>
    <submittedName>
        <fullName evidence="1">Uncharacterized protein</fullName>
    </submittedName>
</protein>
<organism evidence="1 2">
    <name type="scientific">Streptomyces pratisoli</name>
    <dbReference type="NCBI Taxonomy" id="3139917"/>
    <lineage>
        <taxon>Bacteria</taxon>
        <taxon>Bacillati</taxon>
        <taxon>Actinomycetota</taxon>
        <taxon>Actinomycetes</taxon>
        <taxon>Kitasatosporales</taxon>
        <taxon>Streptomycetaceae</taxon>
        <taxon>Streptomyces</taxon>
    </lineage>
</organism>
<dbReference type="EMBL" id="JBBKAI010000002">
    <property type="protein sequence ID" value="MEJ8661863.1"/>
    <property type="molecule type" value="Genomic_DNA"/>
</dbReference>
<comment type="caution">
    <text evidence="1">The sequence shown here is derived from an EMBL/GenBank/DDBJ whole genome shotgun (WGS) entry which is preliminary data.</text>
</comment>
<proteinExistence type="predicted"/>
<dbReference type="Proteomes" id="UP001375539">
    <property type="component" value="Unassembled WGS sequence"/>
</dbReference>
<keyword evidence="2" id="KW-1185">Reference proteome</keyword>
<name>A0ACC6QUG5_9ACTN</name>
<gene>
    <name evidence="1" type="ORF">WKI58_36075</name>
</gene>